<organism evidence="2 3">
    <name type="scientific">Vogesella aquatica</name>
    <dbReference type="NCBI Taxonomy" id="2984206"/>
    <lineage>
        <taxon>Bacteria</taxon>
        <taxon>Pseudomonadati</taxon>
        <taxon>Pseudomonadota</taxon>
        <taxon>Betaproteobacteria</taxon>
        <taxon>Neisseriales</taxon>
        <taxon>Chromobacteriaceae</taxon>
        <taxon>Vogesella</taxon>
    </lineage>
</organism>
<dbReference type="Gene3D" id="3.30.110.170">
    <property type="entry name" value="Protein of unknown function (DUF541), domain 1"/>
    <property type="match status" value="1"/>
</dbReference>
<comment type="caution">
    <text evidence="2">The sequence shown here is derived from an EMBL/GenBank/DDBJ whole genome shotgun (WGS) entry which is preliminary data.</text>
</comment>
<evidence type="ECO:0000313" key="2">
    <source>
        <dbReference type="EMBL" id="MDC7718434.1"/>
    </source>
</evidence>
<evidence type="ECO:0000313" key="3">
    <source>
        <dbReference type="Proteomes" id="UP001219956"/>
    </source>
</evidence>
<dbReference type="Pfam" id="PF04402">
    <property type="entry name" value="SIMPL"/>
    <property type="match status" value="1"/>
</dbReference>
<dbReference type="Proteomes" id="UP001219956">
    <property type="component" value="Unassembled WGS sequence"/>
</dbReference>
<dbReference type="EMBL" id="JAQQLF010000020">
    <property type="protein sequence ID" value="MDC7718434.1"/>
    <property type="molecule type" value="Genomic_DNA"/>
</dbReference>
<dbReference type="RefSeq" id="WP_272752672.1">
    <property type="nucleotide sequence ID" value="NZ_JAQQLF010000020.1"/>
</dbReference>
<dbReference type="Gene3D" id="3.30.70.2970">
    <property type="entry name" value="Protein of unknown function (DUF541), domain 2"/>
    <property type="match status" value="1"/>
</dbReference>
<keyword evidence="3" id="KW-1185">Reference proteome</keyword>
<evidence type="ECO:0000256" key="1">
    <source>
        <dbReference type="SAM" id="SignalP"/>
    </source>
</evidence>
<feature type="signal peptide" evidence="1">
    <location>
        <begin position="1"/>
        <end position="20"/>
    </location>
</feature>
<dbReference type="PANTHER" id="PTHR34387:SF1">
    <property type="entry name" value="PERIPLASMIC IMMUNOGENIC PROTEIN"/>
    <property type="match status" value="1"/>
</dbReference>
<sequence>MRLTLPALTLLCTLPAAAMAADAGVTVLNLSANASQELANDEINASLYVQDRQPQAGQLADRINKALNRARQDAEAYRKVTFSSGSYNTWPDYDKNGKIIGWQARAEVKLRSNEFADTAELIARLQKYMALEGVQFSVSDRSRSQAEAQLIPQAIAALQAQAAAAGKALGKHQQQVTELSIGSAQPNYPMMMRAKAEMAAAPAADVAPVNFQPGQSMIQLNINGKVEIR</sequence>
<proteinExistence type="predicted"/>
<reference evidence="2 3" key="1">
    <citation type="submission" date="2023-01" db="EMBL/GenBank/DDBJ databases">
        <title>Novel species of the genus Vogesella isolated from rivers.</title>
        <authorList>
            <person name="Lu H."/>
        </authorList>
    </citation>
    <scope>NUCLEOTIDE SEQUENCE [LARGE SCALE GENOMIC DNA]</scope>
    <source>
        <strain evidence="2 3">DC21W</strain>
    </source>
</reference>
<gene>
    <name evidence="2" type="ORF">PQU95_14570</name>
</gene>
<keyword evidence="1" id="KW-0732">Signal</keyword>
<name>A0ABT5J0T2_9NEIS</name>
<protein>
    <submittedName>
        <fullName evidence="2">SIMPL domain-containing protein</fullName>
    </submittedName>
</protein>
<dbReference type="PANTHER" id="PTHR34387">
    <property type="entry name" value="SLR1258 PROTEIN"/>
    <property type="match status" value="1"/>
</dbReference>
<feature type="chain" id="PRO_5045957957" evidence="1">
    <location>
        <begin position="21"/>
        <end position="229"/>
    </location>
</feature>
<dbReference type="InterPro" id="IPR052022">
    <property type="entry name" value="26kDa_periplasmic_antigen"/>
</dbReference>
<accession>A0ABT5J0T2</accession>
<dbReference type="InterPro" id="IPR007497">
    <property type="entry name" value="SIMPL/DUF541"/>
</dbReference>